<dbReference type="AlphaFoldDB" id="A0AAD5PB48"/>
<accession>A0AAD5PB48</accession>
<evidence type="ECO:0000313" key="1">
    <source>
        <dbReference type="EMBL" id="KAI9250475.1"/>
    </source>
</evidence>
<protein>
    <submittedName>
        <fullName evidence="1">Uncharacterized protein</fullName>
    </submittedName>
</protein>
<sequence>MTPFAEFSYEDILVCNEVVARYPSPSYCCYKALIQAAVTYIIFSPETSIEFHVRILSIVITVRTS</sequence>
<dbReference type="Proteomes" id="UP001209540">
    <property type="component" value="Unassembled WGS sequence"/>
</dbReference>
<gene>
    <name evidence="1" type="ORF">BDA99DRAFT_522584</name>
</gene>
<comment type="caution">
    <text evidence="1">The sequence shown here is derived from an EMBL/GenBank/DDBJ whole genome shotgun (WGS) entry which is preliminary data.</text>
</comment>
<dbReference type="EMBL" id="JAIXMP010000032">
    <property type="protein sequence ID" value="KAI9250475.1"/>
    <property type="molecule type" value="Genomic_DNA"/>
</dbReference>
<keyword evidence="2" id="KW-1185">Reference proteome</keyword>
<proteinExistence type="predicted"/>
<evidence type="ECO:0000313" key="2">
    <source>
        <dbReference type="Proteomes" id="UP001209540"/>
    </source>
</evidence>
<reference evidence="1" key="2">
    <citation type="submission" date="2023-02" db="EMBL/GenBank/DDBJ databases">
        <authorList>
            <consortium name="DOE Joint Genome Institute"/>
            <person name="Mondo S.J."/>
            <person name="Chang Y."/>
            <person name="Wang Y."/>
            <person name="Ahrendt S."/>
            <person name="Andreopoulos W."/>
            <person name="Barry K."/>
            <person name="Beard J."/>
            <person name="Benny G.L."/>
            <person name="Blankenship S."/>
            <person name="Bonito G."/>
            <person name="Cuomo C."/>
            <person name="Desiro A."/>
            <person name="Gervers K.A."/>
            <person name="Hundley H."/>
            <person name="Kuo A."/>
            <person name="LaButti K."/>
            <person name="Lang B.F."/>
            <person name="Lipzen A."/>
            <person name="O'Donnell K."/>
            <person name="Pangilinan J."/>
            <person name="Reynolds N."/>
            <person name="Sandor L."/>
            <person name="Smith M.W."/>
            <person name="Tsang A."/>
            <person name="Grigoriev I.V."/>
            <person name="Stajich J.E."/>
            <person name="Spatafora J.W."/>
        </authorList>
    </citation>
    <scope>NUCLEOTIDE SEQUENCE</scope>
    <source>
        <strain evidence="1">RSA 2281</strain>
    </source>
</reference>
<name>A0AAD5PB48_9FUNG</name>
<organism evidence="1 2">
    <name type="scientific">Phascolomyces articulosus</name>
    <dbReference type="NCBI Taxonomy" id="60185"/>
    <lineage>
        <taxon>Eukaryota</taxon>
        <taxon>Fungi</taxon>
        <taxon>Fungi incertae sedis</taxon>
        <taxon>Mucoromycota</taxon>
        <taxon>Mucoromycotina</taxon>
        <taxon>Mucoromycetes</taxon>
        <taxon>Mucorales</taxon>
        <taxon>Lichtheimiaceae</taxon>
        <taxon>Phascolomyces</taxon>
    </lineage>
</organism>
<reference evidence="1" key="1">
    <citation type="journal article" date="2022" name="IScience">
        <title>Evolution of zygomycete secretomes and the origins of terrestrial fungal ecologies.</title>
        <authorList>
            <person name="Chang Y."/>
            <person name="Wang Y."/>
            <person name="Mondo S."/>
            <person name="Ahrendt S."/>
            <person name="Andreopoulos W."/>
            <person name="Barry K."/>
            <person name="Beard J."/>
            <person name="Benny G.L."/>
            <person name="Blankenship S."/>
            <person name="Bonito G."/>
            <person name="Cuomo C."/>
            <person name="Desiro A."/>
            <person name="Gervers K.A."/>
            <person name="Hundley H."/>
            <person name="Kuo A."/>
            <person name="LaButti K."/>
            <person name="Lang B.F."/>
            <person name="Lipzen A."/>
            <person name="O'Donnell K."/>
            <person name="Pangilinan J."/>
            <person name="Reynolds N."/>
            <person name="Sandor L."/>
            <person name="Smith M.E."/>
            <person name="Tsang A."/>
            <person name="Grigoriev I.V."/>
            <person name="Stajich J.E."/>
            <person name="Spatafora J.W."/>
        </authorList>
    </citation>
    <scope>NUCLEOTIDE SEQUENCE</scope>
    <source>
        <strain evidence="1">RSA 2281</strain>
    </source>
</reference>